<dbReference type="GO" id="GO:0006281">
    <property type="term" value="P:DNA repair"/>
    <property type="evidence" value="ECO:0007669"/>
    <property type="project" value="UniProtKB-KW"/>
</dbReference>
<feature type="domain" description="DNA helicase Pif1-like DEAD-box helicase" evidence="2">
    <location>
        <begin position="169"/>
        <end position="305"/>
    </location>
</feature>
<dbReference type="EC" id="5.6.2.3" evidence="1"/>
<comment type="cofactor">
    <cofactor evidence="1">
        <name>Mg(2+)</name>
        <dbReference type="ChEBI" id="CHEBI:18420"/>
    </cofactor>
</comment>
<dbReference type="InterPro" id="IPR027417">
    <property type="entry name" value="P-loop_NTPase"/>
</dbReference>
<dbReference type="GO" id="GO:0005524">
    <property type="term" value="F:ATP binding"/>
    <property type="evidence" value="ECO:0007669"/>
    <property type="project" value="UniProtKB-KW"/>
</dbReference>
<dbReference type="AlphaFoldDB" id="A0A9N8Z6I2"/>
<dbReference type="InterPro" id="IPR051055">
    <property type="entry name" value="PIF1_helicase"/>
</dbReference>
<keyword evidence="1" id="KW-0347">Helicase</keyword>
<dbReference type="GO" id="GO:0016787">
    <property type="term" value="F:hydrolase activity"/>
    <property type="evidence" value="ECO:0007669"/>
    <property type="project" value="UniProtKB-KW"/>
</dbReference>
<evidence type="ECO:0000256" key="1">
    <source>
        <dbReference type="RuleBase" id="RU363044"/>
    </source>
</evidence>
<gene>
    <name evidence="3" type="ORF">CPELLU_LOCUS1324</name>
</gene>
<name>A0A9N8Z6I2_9GLOM</name>
<dbReference type="GO" id="GO:0000723">
    <property type="term" value="P:telomere maintenance"/>
    <property type="evidence" value="ECO:0007669"/>
    <property type="project" value="InterPro"/>
</dbReference>
<comment type="catalytic activity">
    <reaction evidence="1">
        <text>ATP + H2O = ADP + phosphate + H(+)</text>
        <dbReference type="Rhea" id="RHEA:13065"/>
        <dbReference type="ChEBI" id="CHEBI:15377"/>
        <dbReference type="ChEBI" id="CHEBI:15378"/>
        <dbReference type="ChEBI" id="CHEBI:30616"/>
        <dbReference type="ChEBI" id="CHEBI:43474"/>
        <dbReference type="ChEBI" id="CHEBI:456216"/>
        <dbReference type="EC" id="5.6.2.3"/>
    </reaction>
</comment>
<dbReference type="OrthoDB" id="432234at2759"/>
<keyword evidence="1" id="KW-0234">DNA repair</keyword>
<keyword evidence="4" id="KW-1185">Reference proteome</keyword>
<dbReference type="Pfam" id="PF05970">
    <property type="entry name" value="PIF1"/>
    <property type="match status" value="1"/>
</dbReference>
<sequence>GLIILKQLLIFPDYLCINLIQITKKKYTYYKLKGHIITLPQNSESEIPEVLLLTTTVVDIDFEEAEHYTELDNKINEESDYNNHNLNKFINNNLIYNANNFRTSRILHVNNIPITKKELTLYFLQNNINNDLSSNSFIDFTNNNLQTATSTITISNKTIDPLEKFESELNKEQKKAYFLVCDHYQRNQPILESRPSQLLFYLADTGETDKSRVIQAMSYYFTYTSQCQTLLILASTGIAAVNVYKSTIHSAYGFSFGENSKKPAILTEETLCKLQELWSKVEYVILKEVSIIGQNLLAQFHAFIKKLK</sequence>
<dbReference type="PANTHER" id="PTHR47642:SF5">
    <property type="entry name" value="ATP-DEPENDENT DNA HELICASE"/>
    <property type="match status" value="1"/>
</dbReference>
<evidence type="ECO:0000313" key="3">
    <source>
        <dbReference type="EMBL" id="CAG8476567.1"/>
    </source>
</evidence>
<dbReference type="PANTHER" id="PTHR47642">
    <property type="entry name" value="ATP-DEPENDENT DNA HELICASE"/>
    <property type="match status" value="1"/>
</dbReference>
<protein>
    <recommendedName>
        <fullName evidence="1">ATP-dependent DNA helicase</fullName>
        <ecNumber evidence="1">5.6.2.3</ecNumber>
    </recommendedName>
</protein>
<dbReference type="Gene3D" id="3.40.50.300">
    <property type="entry name" value="P-loop containing nucleotide triphosphate hydrolases"/>
    <property type="match status" value="1"/>
</dbReference>
<keyword evidence="1" id="KW-0547">Nucleotide-binding</keyword>
<comment type="caution">
    <text evidence="3">The sequence shown here is derived from an EMBL/GenBank/DDBJ whole genome shotgun (WGS) entry which is preliminary data.</text>
</comment>
<dbReference type="InterPro" id="IPR010285">
    <property type="entry name" value="DNA_helicase_pif1-like_DEAD"/>
</dbReference>
<keyword evidence="1" id="KW-0067">ATP-binding</keyword>
<reference evidence="3" key="1">
    <citation type="submission" date="2021-06" db="EMBL/GenBank/DDBJ databases">
        <authorList>
            <person name="Kallberg Y."/>
            <person name="Tangrot J."/>
            <person name="Rosling A."/>
        </authorList>
    </citation>
    <scope>NUCLEOTIDE SEQUENCE</scope>
    <source>
        <strain evidence="3">FL966</strain>
    </source>
</reference>
<feature type="non-terminal residue" evidence="3">
    <location>
        <position position="308"/>
    </location>
</feature>
<dbReference type="EMBL" id="CAJVQA010000471">
    <property type="protein sequence ID" value="CAG8476567.1"/>
    <property type="molecule type" value="Genomic_DNA"/>
</dbReference>
<accession>A0A9N8Z6I2</accession>
<organism evidence="3 4">
    <name type="scientific">Cetraspora pellucida</name>
    <dbReference type="NCBI Taxonomy" id="1433469"/>
    <lineage>
        <taxon>Eukaryota</taxon>
        <taxon>Fungi</taxon>
        <taxon>Fungi incertae sedis</taxon>
        <taxon>Mucoromycota</taxon>
        <taxon>Glomeromycotina</taxon>
        <taxon>Glomeromycetes</taxon>
        <taxon>Diversisporales</taxon>
        <taxon>Gigasporaceae</taxon>
        <taxon>Cetraspora</taxon>
    </lineage>
</organism>
<evidence type="ECO:0000259" key="2">
    <source>
        <dbReference type="Pfam" id="PF05970"/>
    </source>
</evidence>
<dbReference type="GO" id="GO:0043139">
    <property type="term" value="F:5'-3' DNA helicase activity"/>
    <property type="evidence" value="ECO:0007669"/>
    <property type="project" value="UniProtKB-EC"/>
</dbReference>
<evidence type="ECO:0000313" key="4">
    <source>
        <dbReference type="Proteomes" id="UP000789759"/>
    </source>
</evidence>
<comment type="similarity">
    <text evidence="1">Belongs to the helicase family.</text>
</comment>
<keyword evidence="1" id="KW-0227">DNA damage</keyword>
<keyword evidence="1" id="KW-0233">DNA recombination</keyword>
<proteinExistence type="inferred from homology"/>
<keyword evidence="1" id="KW-0378">Hydrolase</keyword>
<dbReference type="Proteomes" id="UP000789759">
    <property type="component" value="Unassembled WGS sequence"/>
</dbReference>
<dbReference type="GO" id="GO:0006310">
    <property type="term" value="P:DNA recombination"/>
    <property type="evidence" value="ECO:0007669"/>
    <property type="project" value="UniProtKB-KW"/>
</dbReference>